<accession>A0A833VH24</accession>
<gene>
    <name evidence="2" type="ORF">FCM35_KLT09000</name>
</gene>
<name>A0A833VH24_9POAL</name>
<protein>
    <submittedName>
        <fullName evidence="2">Uncharacterized protein</fullName>
    </submittedName>
</protein>
<keyword evidence="3" id="KW-1185">Reference proteome</keyword>
<organism evidence="2 3">
    <name type="scientific">Carex littledalei</name>
    <dbReference type="NCBI Taxonomy" id="544730"/>
    <lineage>
        <taxon>Eukaryota</taxon>
        <taxon>Viridiplantae</taxon>
        <taxon>Streptophyta</taxon>
        <taxon>Embryophyta</taxon>
        <taxon>Tracheophyta</taxon>
        <taxon>Spermatophyta</taxon>
        <taxon>Magnoliopsida</taxon>
        <taxon>Liliopsida</taxon>
        <taxon>Poales</taxon>
        <taxon>Cyperaceae</taxon>
        <taxon>Cyperoideae</taxon>
        <taxon>Cariceae</taxon>
        <taxon>Carex</taxon>
        <taxon>Carex subgen. Euthyceras</taxon>
    </lineage>
</organism>
<reference evidence="2" key="1">
    <citation type="submission" date="2020-01" db="EMBL/GenBank/DDBJ databases">
        <title>Genome sequence of Kobresia littledalei, the first chromosome-level genome in the family Cyperaceae.</title>
        <authorList>
            <person name="Qu G."/>
        </authorList>
    </citation>
    <scope>NUCLEOTIDE SEQUENCE</scope>
    <source>
        <strain evidence="2">C.B.Clarke</strain>
        <tissue evidence="2">Leaf</tissue>
    </source>
</reference>
<sequence>MPAWPSPLPGRPGTVTGQVRPGIRTGQHRTQRPMRQSALSLSRLSLSSAGLCRLPHRALSLLPLTRSLQYPDPDPVGDCRC</sequence>
<dbReference type="AlphaFoldDB" id="A0A833VH24"/>
<evidence type="ECO:0000256" key="1">
    <source>
        <dbReference type="SAM" id="MobiDB-lite"/>
    </source>
</evidence>
<evidence type="ECO:0000313" key="3">
    <source>
        <dbReference type="Proteomes" id="UP000623129"/>
    </source>
</evidence>
<evidence type="ECO:0000313" key="2">
    <source>
        <dbReference type="EMBL" id="KAF3325920.1"/>
    </source>
</evidence>
<feature type="region of interest" description="Disordered" evidence="1">
    <location>
        <begin position="1"/>
        <end position="35"/>
    </location>
</feature>
<feature type="compositionally biased region" description="Pro residues" evidence="1">
    <location>
        <begin position="1"/>
        <end position="10"/>
    </location>
</feature>
<dbReference type="Proteomes" id="UP000623129">
    <property type="component" value="Unassembled WGS sequence"/>
</dbReference>
<dbReference type="EMBL" id="SWLB01000019">
    <property type="protein sequence ID" value="KAF3325920.1"/>
    <property type="molecule type" value="Genomic_DNA"/>
</dbReference>
<comment type="caution">
    <text evidence="2">The sequence shown here is derived from an EMBL/GenBank/DDBJ whole genome shotgun (WGS) entry which is preliminary data.</text>
</comment>
<proteinExistence type="predicted"/>